<dbReference type="Proteomes" id="UP001179952">
    <property type="component" value="Unassembled WGS sequence"/>
</dbReference>
<feature type="region of interest" description="Disordered" evidence="1">
    <location>
        <begin position="1"/>
        <end position="34"/>
    </location>
</feature>
<dbReference type="Pfam" id="PF03478">
    <property type="entry name" value="Beta-prop_KIB1-4"/>
    <property type="match status" value="2"/>
</dbReference>
<comment type="caution">
    <text evidence="4">The sequence shown here is derived from an EMBL/GenBank/DDBJ whole genome shotgun (WGS) entry which is preliminary data.</text>
</comment>
<evidence type="ECO:0000259" key="2">
    <source>
        <dbReference type="Pfam" id="PF00646"/>
    </source>
</evidence>
<dbReference type="AlphaFoldDB" id="A0AAV9A7L3"/>
<evidence type="ECO:0000256" key="1">
    <source>
        <dbReference type="SAM" id="MobiDB-lite"/>
    </source>
</evidence>
<feature type="domain" description="F-box" evidence="2">
    <location>
        <begin position="34"/>
        <end position="65"/>
    </location>
</feature>
<feature type="domain" description="KIB1-4 beta-propeller" evidence="3">
    <location>
        <begin position="95"/>
        <end position="337"/>
    </location>
</feature>
<name>A0AAV9A7L3_ACOGR</name>
<dbReference type="SUPFAM" id="SSF81383">
    <property type="entry name" value="F-box domain"/>
    <property type="match status" value="1"/>
</dbReference>
<dbReference type="PANTHER" id="PTHR33110">
    <property type="entry name" value="F-BOX/KELCH-REPEAT PROTEIN-RELATED"/>
    <property type="match status" value="1"/>
</dbReference>
<keyword evidence="5" id="KW-1185">Reference proteome</keyword>
<dbReference type="InterPro" id="IPR001810">
    <property type="entry name" value="F-box_dom"/>
</dbReference>
<gene>
    <name evidence="4" type="ORF">QJS04_geneDACA002018</name>
</gene>
<proteinExistence type="predicted"/>
<evidence type="ECO:0000259" key="3">
    <source>
        <dbReference type="Pfam" id="PF03478"/>
    </source>
</evidence>
<protein>
    <recommendedName>
        <fullName evidence="6">F-box domain-containing protein</fullName>
    </recommendedName>
</protein>
<evidence type="ECO:0000313" key="5">
    <source>
        <dbReference type="Proteomes" id="UP001179952"/>
    </source>
</evidence>
<evidence type="ECO:0000313" key="4">
    <source>
        <dbReference type="EMBL" id="KAK1260107.1"/>
    </source>
</evidence>
<evidence type="ECO:0008006" key="6">
    <source>
        <dbReference type="Google" id="ProtNLM"/>
    </source>
</evidence>
<feature type="domain" description="KIB1-4 beta-propeller" evidence="3">
    <location>
        <begin position="497"/>
        <end position="741"/>
    </location>
</feature>
<reference evidence="4" key="2">
    <citation type="submission" date="2023-06" db="EMBL/GenBank/DDBJ databases">
        <authorList>
            <person name="Ma L."/>
            <person name="Liu K.-W."/>
            <person name="Li Z."/>
            <person name="Hsiao Y.-Y."/>
            <person name="Qi Y."/>
            <person name="Fu T."/>
            <person name="Tang G."/>
            <person name="Zhang D."/>
            <person name="Sun W.-H."/>
            <person name="Liu D.-K."/>
            <person name="Li Y."/>
            <person name="Chen G.-Z."/>
            <person name="Liu X.-D."/>
            <person name="Liao X.-Y."/>
            <person name="Jiang Y.-T."/>
            <person name="Yu X."/>
            <person name="Hao Y."/>
            <person name="Huang J."/>
            <person name="Zhao X.-W."/>
            <person name="Ke S."/>
            <person name="Chen Y.-Y."/>
            <person name="Wu W.-L."/>
            <person name="Hsu J.-L."/>
            <person name="Lin Y.-F."/>
            <person name="Huang M.-D."/>
            <person name="Li C.-Y."/>
            <person name="Huang L."/>
            <person name="Wang Z.-W."/>
            <person name="Zhao X."/>
            <person name="Zhong W.-Y."/>
            <person name="Peng D.-H."/>
            <person name="Ahmad S."/>
            <person name="Lan S."/>
            <person name="Zhang J.-S."/>
            <person name="Tsai W.-C."/>
            <person name="Van De Peer Y."/>
            <person name="Liu Z.-J."/>
        </authorList>
    </citation>
    <scope>NUCLEOTIDE SEQUENCE</scope>
    <source>
        <strain evidence="4">SCP</strain>
        <tissue evidence="4">Leaves</tissue>
    </source>
</reference>
<dbReference type="InterPro" id="IPR036047">
    <property type="entry name" value="F-box-like_dom_sf"/>
</dbReference>
<accession>A0AAV9A7L3</accession>
<feature type="domain" description="F-box" evidence="2">
    <location>
        <begin position="436"/>
        <end position="467"/>
    </location>
</feature>
<organism evidence="4 5">
    <name type="scientific">Acorus gramineus</name>
    <name type="common">Dwarf sweet flag</name>
    <dbReference type="NCBI Taxonomy" id="55184"/>
    <lineage>
        <taxon>Eukaryota</taxon>
        <taxon>Viridiplantae</taxon>
        <taxon>Streptophyta</taxon>
        <taxon>Embryophyta</taxon>
        <taxon>Tracheophyta</taxon>
        <taxon>Spermatophyta</taxon>
        <taxon>Magnoliopsida</taxon>
        <taxon>Liliopsida</taxon>
        <taxon>Acoraceae</taxon>
        <taxon>Acorus</taxon>
    </lineage>
</organism>
<sequence length="773" mass="87940">MKRRTALFQPQHTKDQELLLKPPPPPPPKTTRPWSKLPLTFIKHLLRRLQIPDYIRFSSVCHAWHISKKRAQTLPSQRLPWLLLPRHVNEPSITVYSLSEHRTYRIPLPPIKGSECISTVRGWLLFERNSLARPPIHSRFFLNPLRCVLRNLPNNSLVPSIINATAVIDSPSSHNPQGFWVFFAGESSIVSWNPKENAIFKNEIDPSELGVDILDMTAEGEKLYYITDDLDLYEYDPRSDTTEPLIEVLPGDTTTQPLIENEHFLMVAHVGNESQILMAVVVYDMDDTGETAKGVDLVELYTECFGEWVVVEAAEFGDSFLFLSNRGPSFCVTAMEAGGSGCWAFLVPGKEKADSISRAQGLEKLLWVEIDLISSNVTYKGIKRKISRVQRHHRRLFRIPSPEPEEPENPRVRRRLLFPSPEPQEHPSPHTITRPWSKLPLRFVKHLLHRLQIPDYIHFSSVCHAWHISKKRAQTPPAPQRPWFLLPRQTHESVVIFYRPSEKSNYRFSLPSISGYDCVTSIKGWLLFESVTIHSRRFLINPLSKKQHDLPNLPITGFALPKVTAAAIMVPFSPTEEGIWILIASDNIIIVWDLVSLVQSKMQLNFNVLDMVAMTNNVYIVKENLDLVGYDPQTNDVTNLVLDVPKGELPRPSMENDHFLVCAQALGGLDILMVVVVYSIGWDDKSVGVDRMELYVPRDGVWVRMPPDALGDLVLFLGFRGSSISTAAAEAGVRARMAYMVPEGERLKSLSNEMGQELKWVEFDLESGKVNYR</sequence>
<dbReference type="Pfam" id="PF00646">
    <property type="entry name" value="F-box"/>
    <property type="match status" value="2"/>
</dbReference>
<dbReference type="EMBL" id="JAUJYN010000011">
    <property type="protein sequence ID" value="KAK1260107.1"/>
    <property type="molecule type" value="Genomic_DNA"/>
</dbReference>
<dbReference type="SUPFAM" id="SSF82171">
    <property type="entry name" value="DPP6 N-terminal domain-like"/>
    <property type="match status" value="1"/>
</dbReference>
<feature type="compositionally biased region" description="Pro residues" evidence="1">
    <location>
        <begin position="21"/>
        <end position="30"/>
    </location>
</feature>
<reference evidence="4" key="1">
    <citation type="journal article" date="2023" name="Nat. Commun.">
        <title>Diploid and tetraploid genomes of Acorus and the evolution of monocots.</title>
        <authorList>
            <person name="Ma L."/>
            <person name="Liu K.W."/>
            <person name="Li Z."/>
            <person name="Hsiao Y.Y."/>
            <person name="Qi Y."/>
            <person name="Fu T."/>
            <person name="Tang G.D."/>
            <person name="Zhang D."/>
            <person name="Sun W.H."/>
            <person name="Liu D.K."/>
            <person name="Li Y."/>
            <person name="Chen G.Z."/>
            <person name="Liu X.D."/>
            <person name="Liao X.Y."/>
            <person name="Jiang Y.T."/>
            <person name="Yu X."/>
            <person name="Hao Y."/>
            <person name="Huang J."/>
            <person name="Zhao X.W."/>
            <person name="Ke S."/>
            <person name="Chen Y.Y."/>
            <person name="Wu W.L."/>
            <person name="Hsu J.L."/>
            <person name="Lin Y.F."/>
            <person name="Huang M.D."/>
            <person name="Li C.Y."/>
            <person name="Huang L."/>
            <person name="Wang Z.W."/>
            <person name="Zhao X."/>
            <person name="Zhong W.Y."/>
            <person name="Peng D.H."/>
            <person name="Ahmad S."/>
            <person name="Lan S."/>
            <person name="Zhang J.S."/>
            <person name="Tsai W.C."/>
            <person name="Van de Peer Y."/>
            <person name="Liu Z.J."/>
        </authorList>
    </citation>
    <scope>NUCLEOTIDE SEQUENCE</scope>
    <source>
        <strain evidence="4">SCP</strain>
    </source>
</reference>
<dbReference type="InterPro" id="IPR005174">
    <property type="entry name" value="KIB1-4_b-propeller"/>
</dbReference>